<dbReference type="Gene3D" id="3.60.21.10">
    <property type="match status" value="1"/>
</dbReference>
<reference evidence="4" key="1">
    <citation type="journal article" date="2019" name="Int. J. Syst. Evol. Microbiol.">
        <title>The Global Catalogue of Microorganisms (GCM) 10K type strain sequencing project: providing services to taxonomists for standard genome sequencing and annotation.</title>
        <authorList>
            <consortium name="The Broad Institute Genomics Platform"/>
            <consortium name="The Broad Institute Genome Sequencing Center for Infectious Disease"/>
            <person name="Wu L."/>
            <person name="Ma J."/>
        </authorList>
    </citation>
    <scope>NUCLEOTIDE SEQUENCE [LARGE SCALE GENOMIC DNA]</scope>
    <source>
        <strain evidence="4">NBRC 108725</strain>
    </source>
</reference>
<dbReference type="EMBL" id="AP027731">
    <property type="protein sequence ID" value="BDZ45754.1"/>
    <property type="molecule type" value="Genomic_DNA"/>
</dbReference>
<name>A0ABN6XLC5_9MICO</name>
<evidence type="ECO:0000313" key="3">
    <source>
        <dbReference type="EMBL" id="BDZ45754.1"/>
    </source>
</evidence>
<feature type="region of interest" description="Disordered" evidence="1">
    <location>
        <begin position="121"/>
        <end position="158"/>
    </location>
</feature>
<evidence type="ECO:0000259" key="2">
    <source>
        <dbReference type="Pfam" id="PF00149"/>
    </source>
</evidence>
<evidence type="ECO:0000313" key="4">
    <source>
        <dbReference type="Proteomes" id="UP001321498"/>
    </source>
</evidence>
<sequence length="158" mass="16862">MLRLIRRAAALTAAAGAAAFAYGSLVERDRFTLRRATVPILPAGAKPIRVLHLSDLHMAPWQRGKQEFVRSLATLKPDLVVTTGDNLGHERGIEGLREALAPFAGVPGVYVWGSNDYFGPEPKNPFSTSRVPRRRPSSLAGSTSRGSGSTSRASAGPT</sequence>
<organism evidence="3 4">
    <name type="scientific">Naasia aerilata</name>
    <dbReference type="NCBI Taxonomy" id="1162966"/>
    <lineage>
        <taxon>Bacteria</taxon>
        <taxon>Bacillati</taxon>
        <taxon>Actinomycetota</taxon>
        <taxon>Actinomycetes</taxon>
        <taxon>Micrococcales</taxon>
        <taxon>Microbacteriaceae</taxon>
        <taxon>Naasia</taxon>
    </lineage>
</organism>
<keyword evidence="4" id="KW-1185">Reference proteome</keyword>
<accession>A0ABN6XLC5</accession>
<dbReference type="InterPro" id="IPR051158">
    <property type="entry name" value="Metallophosphoesterase_sf"/>
</dbReference>
<feature type="compositionally biased region" description="Low complexity" evidence="1">
    <location>
        <begin position="137"/>
        <end position="158"/>
    </location>
</feature>
<protein>
    <recommendedName>
        <fullName evidence="2">Calcineurin-like phosphoesterase domain-containing protein</fullName>
    </recommendedName>
</protein>
<dbReference type="Proteomes" id="UP001321498">
    <property type="component" value="Chromosome"/>
</dbReference>
<dbReference type="PANTHER" id="PTHR31302">
    <property type="entry name" value="TRANSMEMBRANE PROTEIN WITH METALLOPHOSPHOESTERASE DOMAIN-RELATED"/>
    <property type="match status" value="1"/>
</dbReference>
<dbReference type="InterPro" id="IPR004843">
    <property type="entry name" value="Calcineurin-like_PHP"/>
</dbReference>
<dbReference type="SUPFAM" id="SSF56300">
    <property type="entry name" value="Metallo-dependent phosphatases"/>
    <property type="match status" value="1"/>
</dbReference>
<dbReference type="InterPro" id="IPR029052">
    <property type="entry name" value="Metallo-depent_PP-like"/>
</dbReference>
<gene>
    <name evidence="3" type="ORF">GCM10025866_16630</name>
</gene>
<dbReference type="Pfam" id="PF00149">
    <property type="entry name" value="Metallophos"/>
    <property type="match status" value="1"/>
</dbReference>
<proteinExistence type="predicted"/>
<evidence type="ECO:0000256" key="1">
    <source>
        <dbReference type="SAM" id="MobiDB-lite"/>
    </source>
</evidence>
<dbReference type="PANTHER" id="PTHR31302:SF20">
    <property type="entry name" value="CONSERVED PROTEIN"/>
    <property type="match status" value="1"/>
</dbReference>
<feature type="domain" description="Calcineurin-like phosphoesterase" evidence="2">
    <location>
        <begin position="48"/>
        <end position="130"/>
    </location>
</feature>